<dbReference type="EMBL" id="BARU01031709">
    <property type="protein sequence ID" value="GAH63107.1"/>
    <property type="molecule type" value="Genomic_DNA"/>
</dbReference>
<gene>
    <name evidence="2" type="ORF">S03H2_50117</name>
</gene>
<feature type="non-terminal residue" evidence="2">
    <location>
        <position position="1"/>
    </location>
</feature>
<sequence>VIITTKEGLPISSDIETDKTESVAALVSSLVGKATQAVEQLKEGDLNFFTIDTTKGEILVAPENEYILIVLKDKQK</sequence>
<dbReference type="SMART" id="SM00960">
    <property type="entry name" value="Robl_LC7"/>
    <property type="match status" value="1"/>
</dbReference>
<feature type="domain" description="Roadblock/LAMTOR2" evidence="1">
    <location>
        <begin position="1"/>
        <end position="72"/>
    </location>
</feature>
<dbReference type="PANTHER" id="PTHR10779">
    <property type="entry name" value="DYNEIN LIGHT CHAIN ROADBLOCK"/>
    <property type="match status" value="1"/>
</dbReference>
<evidence type="ECO:0000259" key="1">
    <source>
        <dbReference type="SMART" id="SM00960"/>
    </source>
</evidence>
<proteinExistence type="predicted"/>
<comment type="caution">
    <text evidence="2">The sequence shown here is derived from an EMBL/GenBank/DDBJ whole genome shotgun (WGS) entry which is preliminary data.</text>
</comment>
<accession>X1H112</accession>
<dbReference type="Pfam" id="PF03259">
    <property type="entry name" value="Robl_LC7"/>
    <property type="match status" value="1"/>
</dbReference>
<protein>
    <recommendedName>
        <fullName evidence="1">Roadblock/LAMTOR2 domain-containing protein</fullName>
    </recommendedName>
</protein>
<dbReference type="AlphaFoldDB" id="X1H112"/>
<organism evidence="2">
    <name type="scientific">marine sediment metagenome</name>
    <dbReference type="NCBI Taxonomy" id="412755"/>
    <lineage>
        <taxon>unclassified sequences</taxon>
        <taxon>metagenomes</taxon>
        <taxon>ecological metagenomes</taxon>
    </lineage>
</organism>
<reference evidence="2" key="1">
    <citation type="journal article" date="2014" name="Front. Microbiol.">
        <title>High frequency of phylogenetically diverse reductive dehalogenase-homologous genes in deep subseafloor sedimentary metagenomes.</title>
        <authorList>
            <person name="Kawai M."/>
            <person name="Futagami T."/>
            <person name="Toyoda A."/>
            <person name="Takaki Y."/>
            <person name="Nishi S."/>
            <person name="Hori S."/>
            <person name="Arai W."/>
            <person name="Tsubouchi T."/>
            <person name="Morono Y."/>
            <person name="Uchiyama I."/>
            <person name="Ito T."/>
            <person name="Fujiyama A."/>
            <person name="Inagaki F."/>
            <person name="Takami H."/>
        </authorList>
    </citation>
    <scope>NUCLEOTIDE SEQUENCE</scope>
    <source>
        <strain evidence="2">Expedition CK06-06</strain>
    </source>
</reference>
<dbReference type="SUPFAM" id="SSF103196">
    <property type="entry name" value="Roadblock/LC7 domain"/>
    <property type="match status" value="1"/>
</dbReference>
<dbReference type="InterPro" id="IPR004942">
    <property type="entry name" value="Roadblock/LAMTOR2_dom"/>
</dbReference>
<dbReference type="Gene3D" id="3.30.450.30">
    <property type="entry name" value="Dynein light chain 2a, cytoplasmic"/>
    <property type="match status" value="1"/>
</dbReference>
<evidence type="ECO:0000313" key="2">
    <source>
        <dbReference type="EMBL" id="GAH63107.1"/>
    </source>
</evidence>
<name>X1H112_9ZZZZ</name>